<dbReference type="Gene3D" id="2.120.10.30">
    <property type="entry name" value="TolB, C-terminal domain"/>
    <property type="match status" value="1"/>
</dbReference>
<reference evidence="1" key="1">
    <citation type="submission" date="2021-02" db="EMBL/GenBank/DDBJ databases">
        <authorList>
            <person name="Nowell W R."/>
        </authorList>
    </citation>
    <scope>NUCLEOTIDE SEQUENCE</scope>
</reference>
<protein>
    <submittedName>
        <fullName evidence="1">Uncharacterized protein</fullName>
    </submittedName>
</protein>
<name>A0A820DVE3_9BILA</name>
<proteinExistence type="predicted"/>
<organism evidence="1 2">
    <name type="scientific">Adineta steineri</name>
    <dbReference type="NCBI Taxonomy" id="433720"/>
    <lineage>
        <taxon>Eukaryota</taxon>
        <taxon>Metazoa</taxon>
        <taxon>Spiralia</taxon>
        <taxon>Gnathifera</taxon>
        <taxon>Rotifera</taxon>
        <taxon>Eurotatoria</taxon>
        <taxon>Bdelloidea</taxon>
        <taxon>Adinetida</taxon>
        <taxon>Adinetidae</taxon>
        <taxon>Adineta</taxon>
    </lineage>
</organism>
<gene>
    <name evidence="1" type="ORF">OXD698_LOCUS42778</name>
</gene>
<feature type="non-terminal residue" evidence="1">
    <location>
        <position position="1"/>
    </location>
</feature>
<feature type="non-terminal residue" evidence="1">
    <location>
        <position position="228"/>
    </location>
</feature>
<sequence>TSVIFDADGYMFITDCFNQRLIGSGPNGFRCIAACSGSAGSSSSQLFYPHTMSFDSYGNIFVVDQSNNRVQKFLLLSNSCSGTATVTTMATVLWYNVPEFTAYTSWSANGITFANTTTIGVLPYGIFIDTNNTIYVSEFGANRVQVWHDSSSVPIRNLTSGLSNPYSLFVAIDGDIYVDNGGSNTRVDKWTLNSNASISAMYVKNSCWGLFIDINDNLYCSMNALNQV</sequence>
<comment type="caution">
    <text evidence="1">The sequence shown here is derived from an EMBL/GenBank/DDBJ whole genome shotgun (WGS) entry which is preliminary data.</text>
</comment>
<evidence type="ECO:0000313" key="1">
    <source>
        <dbReference type="EMBL" id="CAF4238247.1"/>
    </source>
</evidence>
<evidence type="ECO:0000313" key="2">
    <source>
        <dbReference type="Proteomes" id="UP000663844"/>
    </source>
</evidence>
<dbReference type="SUPFAM" id="SSF101898">
    <property type="entry name" value="NHL repeat"/>
    <property type="match status" value="1"/>
</dbReference>
<dbReference type="InterPro" id="IPR011042">
    <property type="entry name" value="6-blade_b-propeller_TolB-like"/>
</dbReference>
<dbReference type="EMBL" id="CAJOAZ010011515">
    <property type="protein sequence ID" value="CAF4238247.1"/>
    <property type="molecule type" value="Genomic_DNA"/>
</dbReference>
<accession>A0A820DVE3</accession>
<dbReference type="AlphaFoldDB" id="A0A820DVE3"/>
<dbReference type="Proteomes" id="UP000663844">
    <property type="component" value="Unassembled WGS sequence"/>
</dbReference>